<dbReference type="RefSeq" id="WP_275819049.1">
    <property type="nucleotide sequence ID" value="NZ_BAAANM010000002.1"/>
</dbReference>
<evidence type="ECO:0000313" key="1">
    <source>
        <dbReference type="EMBL" id="MDF2259450.1"/>
    </source>
</evidence>
<evidence type="ECO:0000313" key="2">
    <source>
        <dbReference type="Proteomes" id="UP001220022"/>
    </source>
</evidence>
<protein>
    <submittedName>
        <fullName evidence="1">Uncharacterized protein</fullName>
    </submittedName>
</protein>
<keyword evidence="2" id="KW-1185">Reference proteome</keyword>
<accession>A0ABT5Z6I5</accession>
<sequence>MNPTMNPPAATAAMPRDVLSTLVAAVQEDPQGLPTIVQARVQRSQEADNVCMMGGWTA</sequence>
<dbReference type="EMBL" id="JARHTQ010000023">
    <property type="protein sequence ID" value="MDF2259450.1"/>
    <property type="molecule type" value="Genomic_DNA"/>
</dbReference>
<proteinExistence type="predicted"/>
<reference evidence="1 2" key="1">
    <citation type="submission" date="2023-03" db="EMBL/GenBank/DDBJ databases">
        <title>Draft genome sequence of type strain Streptomyces ferralitis JCM 14344.</title>
        <authorList>
            <person name="Klaysubun C."/>
            <person name="Duangmal K."/>
        </authorList>
    </citation>
    <scope>NUCLEOTIDE SEQUENCE [LARGE SCALE GENOMIC DNA]</scope>
    <source>
        <strain evidence="1 2">JCM 14344</strain>
    </source>
</reference>
<name>A0ABT5Z6I5_9ACTN</name>
<gene>
    <name evidence="1" type="ORF">P2L57_28175</name>
</gene>
<comment type="caution">
    <text evidence="1">The sequence shown here is derived from an EMBL/GenBank/DDBJ whole genome shotgun (WGS) entry which is preliminary data.</text>
</comment>
<organism evidence="1 2">
    <name type="scientific">Streptantibioticus ferralitis</name>
    <dbReference type="NCBI Taxonomy" id="236510"/>
    <lineage>
        <taxon>Bacteria</taxon>
        <taxon>Bacillati</taxon>
        <taxon>Actinomycetota</taxon>
        <taxon>Actinomycetes</taxon>
        <taxon>Kitasatosporales</taxon>
        <taxon>Streptomycetaceae</taxon>
        <taxon>Streptantibioticus</taxon>
    </lineage>
</organism>
<dbReference type="Proteomes" id="UP001220022">
    <property type="component" value="Unassembled WGS sequence"/>
</dbReference>